<dbReference type="RefSeq" id="WP_231483708.1">
    <property type="nucleotide sequence ID" value="NZ_BAAAZO010000003.1"/>
</dbReference>
<comment type="caution">
    <text evidence="2">The sequence shown here is derived from an EMBL/GenBank/DDBJ whole genome shotgun (WGS) entry which is preliminary data.</text>
</comment>
<reference evidence="3" key="1">
    <citation type="journal article" date="2019" name="Int. J. Syst. Evol. Microbiol.">
        <title>The Global Catalogue of Microorganisms (GCM) 10K type strain sequencing project: providing services to taxonomists for standard genome sequencing and annotation.</title>
        <authorList>
            <consortium name="The Broad Institute Genomics Platform"/>
            <consortium name="The Broad Institute Genome Sequencing Center for Infectious Disease"/>
            <person name="Wu L."/>
            <person name="Ma J."/>
        </authorList>
    </citation>
    <scope>NUCLEOTIDE SEQUENCE [LARGE SCALE GENOMIC DNA]</scope>
    <source>
        <strain evidence="3">JCM 16902</strain>
    </source>
</reference>
<protein>
    <recommendedName>
        <fullName evidence="4">Lipoprotein</fullName>
    </recommendedName>
</protein>
<evidence type="ECO:0000313" key="3">
    <source>
        <dbReference type="Proteomes" id="UP001501074"/>
    </source>
</evidence>
<sequence>MRRILSMGSTVAVLTLAVSGCSQAPEADMSTGAVAQVDAVSGTIALPLDEYLPTATQATVFTHAVDIKARECAKAQGIDFRVIMPDPQPVNNNYGVWRKSQAEKYGYGQPIPQTVPVDSQHNANLSEAEGKVVYDCMVKPEVSQVKYPGKLIKGDLPFLRTLTRVRSIDTKQGQEILKEWHNCLKENDIAAPSMPEEMTVYDWTPPNVGSMTPEERFQAALIDVACKDKVDLVQRLADIEAGQQKAVIDGHTAELAAFRDTWQRNLTAAQKVVDEFSGA</sequence>
<gene>
    <name evidence="2" type="ORF">GCM10022223_25400</name>
</gene>
<evidence type="ECO:0000313" key="2">
    <source>
        <dbReference type="EMBL" id="GAA3608309.1"/>
    </source>
</evidence>
<dbReference type="Proteomes" id="UP001501074">
    <property type="component" value="Unassembled WGS sequence"/>
</dbReference>
<dbReference type="EMBL" id="BAAAZO010000003">
    <property type="protein sequence ID" value="GAA3608309.1"/>
    <property type="molecule type" value="Genomic_DNA"/>
</dbReference>
<evidence type="ECO:0008006" key="4">
    <source>
        <dbReference type="Google" id="ProtNLM"/>
    </source>
</evidence>
<keyword evidence="3" id="KW-1185">Reference proteome</keyword>
<dbReference type="PROSITE" id="PS51257">
    <property type="entry name" value="PROKAR_LIPOPROTEIN"/>
    <property type="match status" value="1"/>
</dbReference>
<proteinExistence type="predicted"/>
<organism evidence="2 3">
    <name type="scientific">Kineosporia mesophila</name>
    <dbReference type="NCBI Taxonomy" id="566012"/>
    <lineage>
        <taxon>Bacteria</taxon>
        <taxon>Bacillati</taxon>
        <taxon>Actinomycetota</taxon>
        <taxon>Actinomycetes</taxon>
        <taxon>Kineosporiales</taxon>
        <taxon>Kineosporiaceae</taxon>
        <taxon>Kineosporia</taxon>
    </lineage>
</organism>
<feature type="chain" id="PRO_5046454359" description="Lipoprotein" evidence="1">
    <location>
        <begin position="25"/>
        <end position="279"/>
    </location>
</feature>
<accession>A0ABP6ZGY3</accession>
<keyword evidence="1" id="KW-0732">Signal</keyword>
<feature type="signal peptide" evidence="1">
    <location>
        <begin position="1"/>
        <end position="24"/>
    </location>
</feature>
<evidence type="ECO:0000256" key="1">
    <source>
        <dbReference type="SAM" id="SignalP"/>
    </source>
</evidence>
<name>A0ABP6ZGY3_9ACTN</name>